<evidence type="ECO:0000313" key="2">
    <source>
        <dbReference type="EMBL" id="TYK11799.1"/>
    </source>
</evidence>
<dbReference type="SUPFAM" id="SSF56672">
    <property type="entry name" value="DNA/RNA polymerases"/>
    <property type="match status" value="1"/>
</dbReference>
<dbReference type="Proteomes" id="UP000321947">
    <property type="component" value="Unassembled WGS sequence"/>
</dbReference>
<reference evidence="2 3" key="1">
    <citation type="submission" date="2019-08" db="EMBL/GenBank/DDBJ databases">
        <title>Draft genome sequences of two oriental melons (Cucumis melo L. var makuwa).</title>
        <authorList>
            <person name="Kwon S.-Y."/>
        </authorList>
    </citation>
    <scope>NUCLEOTIDE SEQUENCE [LARGE SCALE GENOMIC DNA]</scope>
    <source>
        <strain evidence="3">cv. Chang Bougi</strain>
        <tissue evidence="2">Leaf</tissue>
    </source>
</reference>
<dbReference type="InterPro" id="IPR053134">
    <property type="entry name" value="RNA-dir_DNA_polymerase"/>
</dbReference>
<dbReference type="AlphaFoldDB" id="A0A5D3CNH7"/>
<evidence type="ECO:0000313" key="3">
    <source>
        <dbReference type="Proteomes" id="UP000321947"/>
    </source>
</evidence>
<proteinExistence type="predicted"/>
<dbReference type="Gene3D" id="3.10.10.10">
    <property type="entry name" value="HIV Type 1 Reverse Transcriptase, subunit A, domain 1"/>
    <property type="match status" value="1"/>
</dbReference>
<sequence>MVDSSATHNFIRKAEARRLRLRWEKDSGRMKVVNLVVLPIVGLVKQTMIKLEGWKVPVDFVVVKMDDFDVVLGMEFLLEQVIPMPSARCLVITGSFPTIVQVDIRQPNGFKMISAMQLDKNHAQEEPPFVEIPLGALGKMVETIPKDTLCVPEKYHEAKAPTKNAYRTTPPNLAVLRKQSKKLSSTGFCRYVQAPWGASVLSLKKKDRSLRRCIRRRNQSKLTVRRIYPLPIPTNLLNRPCREKYFTKSDIRPRHCRVRATKVEGLKATCVTELRAYEFPMAPFNLTNNAKGGKCCSMQRQINVLGHVMGFHQTMLSKEEDIQWDGNLECQAAFNGLKQAMIEGPSLGVADVTKPSKVEAEQFNCMLKEYLHHFVDGRQKNWVQLLYVAQFGNSSQADSLIKRSQFEIKDSRHSVLLPLTDGPYVGNNPQVHRVEKEWEQMADNTRVCLEEASRRWKRGTSVAQSCLKGYDCDTPHVPETLLSDMDSDDLDDVPLARLLKKTTVPEDTAEMPTTLSVSIHYQETSSTEGVFVPTLGIHHTSNVQPGLSIHSPPYASLPSKPNVAHASVPGNVSTTPEGRTDVPSDENEVDPPNPDFHFEEVPEMLIITQLFHLALLKFLFHHSQHCENLNRICVACQ</sequence>
<evidence type="ECO:0008006" key="4">
    <source>
        <dbReference type="Google" id="ProtNLM"/>
    </source>
</evidence>
<name>A0A5D3CNH7_CUCMM</name>
<feature type="region of interest" description="Disordered" evidence="1">
    <location>
        <begin position="552"/>
        <end position="595"/>
    </location>
</feature>
<dbReference type="Gene3D" id="3.30.70.270">
    <property type="match status" value="1"/>
</dbReference>
<dbReference type="Gene3D" id="2.40.70.10">
    <property type="entry name" value="Acid Proteases"/>
    <property type="match status" value="1"/>
</dbReference>
<evidence type="ECO:0000256" key="1">
    <source>
        <dbReference type="SAM" id="MobiDB-lite"/>
    </source>
</evidence>
<gene>
    <name evidence="2" type="ORF">E5676_scaffold152G00090</name>
</gene>
<accession>A0A5D3CNH7</accession>
<dbReference type="InterPro" id="IPR021109">
    <property type="entry name" value="Peptidase_aspartic_dom_sf"/>
</dbReference>
<organism evidence="2 3">
    <name type="scientific">Cucumis melo var. makuwa</name>
    <name type="common">Oriental melon</name>
    <dbReference type="NCBI Taxonomy" id="1194695"/>
    <lineage>
        <taxon>Eukaryota</taxon>
        <taxon>Viridiplantae</taxon>
        <taxon>Streptophyta</taxon>
        <taxon>Embryophyta</taxon>
        <taxon>Tracheophyta</taxon>
        <taxon>Spermatophyta</taxon>
        <taxon>Magnoliopsida</taxon>
        <taxon>eudicotyledons</taxon>
        <taxon>Gunneridae</taxon>
        <taxon>Pentapetalae</taxon>
        <taxon>rosids</taxon>
        <taxon>fabids</taxon>
        <taxon>Cucurbitales</taxon>
        <taxon>Cucurbitaceae</taxon>
        <taxon>Benincaseae</taxon>
        <taxon>Cucumis</taxon>
    </lineage>
</organism>
<comment type="caution">
    <text evidence="2">The sequence shown here is derived from an EMBL/GenBank/DDBJ whole genome shotgun (WGS) entry which is preliminary data.</text>
</comment>
<dbReference type="PANTHER" id="PTHR24559">
    <property type="entry name" value="TRANSPOSON TY3-I GAG-POL POLYPROTEIN"/>
    <property type="match status" value="1"/>
</dbReference>
<dbReference type="InterPro" id="IPR043128">
    <property type="entry name" value="Rev_trsase/Diguanyl_cyclase"/>
</dbReference>
<protein>
    <recommendedName>
        <fullName evidence="4">Reverse transcriptase</fullName>
    </recommendedName>
</protein>
<dbReference type="PANTHER" id="PTHR24559:SF436">
    <property type="entry name" value="RNA-DIRECTED DNA POLYMERASE HOMOLOG"/>
    <property type="match status" value="1"/>
</dbReference>
<dbReference type="InterPro" id="IPR043502">
    <property type="entry name" value="DNA/RNA_pol_sf"/>
</dbReference>
<dbReference type="Pfam" id="PF08284">
    <property type="entry name" value="RVP_2"/>
    <property type="match status" value="1"/>
</dbReference>
<dbReference type="CDD" id="cd00303">
    <property type="entry name" value="retropepsin_like"/>
    <property type="match status" value="1"/>
</dbReference>
<dbReference type="EMBL" id="SSTD01010431">
    <property type="protein sequence ID" value="TYK11799.1"/>
    <property type="molecule type" value="Genomic_DNA"/>
</dbReference>